<feature type="chain" id="PRO_5029737283" evidence="2">
    <location>
        <begin position="27"/>
        <end position="751"/>
    </location>
</feature>
<dbReference type="AlphaFoldDB" id="A0A7K1UZ13"/>
<protein>
    <submittedName>
        <fullName evidence="4">M28 family peptidase</fullName>
    </submittedName>
</protein>
<keyword evidence="5" id="KW-1185">Reference proteome</keyword>
<dbReference type="GO" id="GO:0008235">
    <property type="term" value="F:metalloexopeptidase activity"/>
    <property type="evidence" value="ECO:0007669"/>
    <property type="project" value="InterPro"/>
</dbReference>
<dbReference type="InterPro" id="IPR007484">
    <property type="entry name" value="Peptidase_M28"/>
</dbReference>
<evidence type="ECO:0000313" key="5">
    <source>
        <dbReference type="Proteomes" id="UP000466794"/>
    </source>
</evidence>
<organism evidence="4 5">
    <name type="scientific">Nocardia terrae</name>
    <dbReference type="NCBI Taxonomy" id="2675851"/>
    <lineage>
        <taxon>Bacteria</taxon>
        <taxon>Bacillati</taxon>
        <taxon>Actinomycetota</taxon>
        <taxon>Actinomycetes</taxon>
        <taxon>Mycobacteriales</taxon>
        <taxon>Nocardiaceae</taxon>
        <taxon>Nocardia</taxon>
    </lineage>
</organism>
<feature type="transmembrane region" description="Helical" evidence="1">
    <location>
        <begin position="324"/>
        <end position="350"/>
    </location>
</feature>
<dbReference type="PANTHER" id="PTHR12147:SF26">
    <property type="entry name" value="PEPTIDASE M28 DOMAIN-CONTAINING PROTEIN"/>
    <property type="match status" value="1"/>
</dbReference>
<dbReference type="EMBL" id="WRPP01000003">
    <property type="protein sequence ID" value="MVU79118.1"/>
    <property type="molecule type" value="Genomic_DNA"/>
</dbReference>
<keyword evidence="1" id="KW-1133">Transmembrane helix</keyword>
<evidence type="ECO:0000259" key="3">
    <source>
        <dbReference type="Pfam" id="PF04389"/>
    </source>
</evidence>
<dbReference type="Proteomes" id="UP000466794">
    <property type="component" value="Unassembled WGS sequence"/>
</dbReference>
<feature type="transmembrane region" description="Helical" evidence="1">
    <location>
        <begin position="517"/>
        <end position="537"/>
    </location>
</feature>
<keyword evidence="1" id="KW-0472">Membrane</keyword>
<evidence type="ECO:0000256" key="2">
    <source>
        <dbReference type="SAM" id="SignalP"/>
    </source>
</evidence>
<sequence>MRVGRGLRGFLSFALLLAVVVATAWAQQPHGYRDANAPDDVFSAARAFTHVREIGGTAHPVGTAEHDRVRDYLADQLRKLGVETEIRTGVGRFPRGLRDDNPNLGRVDNIVGRIPGTASTGTVYLAAHYDSVPSAPGANDNGVGVGAVLETVRALRSNPAGLRNDLVVLLTDGEEPGLLGAEAFVAEGGYDRDHGVVINHDARGAGGPPLLWRLTRPEGALIEAVADAVPHANSDSLTTAVAGEGTSSNTDFTSFKPGGLRVLDWAYTGKSAYYHSRMDDPAHVDKATLQQLGENTLAQAREFGSQDLGDTGDRSNPAYFALPFGTLAVVPVWVIIALAVVMVLAAAWTIRQVHRTGEATATSLVLAPATAVLTVPLTIAATSGLWTLLRWIRPAYASGPVDPFRPEFFHVAVLTLSVTVLLAWYAFARRVFGTTAAPIGLLTGIVALGAVFAALAPAAAQVIVAPTAPAAVGTALTFVVPERWRLPLLTVFLLPAAVFLGLTAWSGVQAGLGTAPYLAAPVTVLFGGLLLMVLARSWPRRSWPIPLTALIVVAALAAAGLAVDRFDDQHPRRTPLAYALDADRNEARWISTLPPDDWTRTFVGHTAPGPRYDGLWDSMVSSGPAPLQPLPAPTAEILADSTDAATRTLRLRLTSPRSATRIDLSWDNAPRSLRVAGREITPAPAKGFHFYAPAPEGIEVELTAPAGPLTLRLTDYSWLPDSHLDALPSPPGDVYFQQNSAAAVFRTVALP</sequence>
<dbReference type="RefSeq" id="WP_157388703.1">
    <property type="nucleotide sequence ID" value="NZ_WRPP01000003.1"/>
</dbReference>
<comment type="caution">
    <text evidence="4">The sequence shown here is derived from an EMBL/GenBank/DDBJ whole genome shotgun (WGS) entry which is preliminary data.</text>
</comment>
<proteinExistence type="predicted"/>
<dbReference type="Pfam" id="PF04389">
    <property type="entry name" value="Peptidase_M28"/>
    <property type="match status" value="1"/>
</dbReference>
<feature type="transmembrane region" description="Helical" evidence="1">
    <location>
        <begin position="439"/>
        <end position="464"/>
    </location>
</feature>
<gene>
    <name evidence="4" type="ORF">GPX89_17935</name>
</gene>
<accession>A0A7K1UZ13</accession>
<feature type="signal peptide" evidence="2">
    <location>
        <begin position="1"/>
        <end position="26"/>
    </location>
</feature>
<dbReference type="InterPro" id="IPR045175">
    <property type="entry name" value="M28_fam"/>
</dbReference>
<feature type="transmembrane region" description="Helical" evidence="1">
    <location>
        <begin position="484"/>
        <end position="505"/>
    </location>
</feature>
<dbReference type="PANTHER" id="PTHR12147">
    <property type="entry name" value="METALLOPEPTIDASE M28 FAMILY MEMBER"/>
    <property type="match status" value="1"/>
</dbReference>
<name>A0A7K1UZ13_9NOCA</name>
<keyword evidence="1" id="KW-0812">Transmembrane</keyword>
<feature type="transmembrane region" description="Helical" evidence="1">
    <location>
        <begin position="362"/>
        <end position="388"/>
    </location>
</feature>
<feature type="transmembrane region" description="Helical" evidence="1">
    <location>
        <begin position="543"/>
        <end position="563"/>
    </location>
</feature>
<keyword evidence="2" id="KW-0732">Signal</keyword>
<reference evidence="4 5" key="1">
    <citation type="submission" date="2019-12" db="EMBL/GenBank/DDBJ databases">
        <title>Nocardia sp. nov. ET3-3 isolated from soil.</title>
        <authorList>
            <person name="Kanchanasin P."/>
            <person name="Tanasupawat S."/>
            <person name="Yuki M."/>
            <person name="Kudo T."/>
        </authorList>
    </citation>
    <scope>NUCLEOTIDE SEQUENCE [LARGE SCALE GENOMIC DNA]</scope>
    <source>
        <strain evidence="4 5">ET3-3</strain>
    </source>
</reference>
<evidence type="ECO:0000256" key="1">
    <source>
        <dbReference type="SAM" id="Phobius"/>
    </source>
</evidence>
<feature type="transmembrane region" description="Helical" evidence="1">
    <location>
        <begin position="408"/>
        <end position="427"/>
    </location>
</feature>
<dbReference type="SUPFAM" id="SSF53187">
    <property type="entry name" value="Zn-dependent exopeptidases"/>
    <property type="match status" value="1"/>
</dbReference>
<dbReference type="GO" id="GO:0006508">
    <property type="term" value="P:proteolysis"/>
    <property type="evidence" value="ECO:0007669"/>
    <property type="project" value="InterPro"/>
</dbReference>
<dbReference type="Gene3D" id="3.40.630.10">
    <property type="entry name" value="Zn peptidases"/>
    <property type="match status" value="1"/>
</dbReference>
<evidence type="ECO:0000313" key="4">
    <source>
        <dbReference type="EMBL" id="MVU79118.1"/>
    </source>
</evidence>
<feature type="domain" description="Peptidase M28" evidence="3">
    <location>
        <begin position="109"/>
        <end position="298"/>
    </location>
</feature>